<keyword evidence="3" id="KW-1185">Reference proteome</keyword>
<dbReference type="PANTHER" id="PTHR44259">
    <property type="entry name" value="OS07G0183000 PROTEIN-RELATED"/>
    <property type="match status" value="1"/>
</dbReference>
<dbReference type="Pfam" id="PF03478">
    <property type="entry name" value="Beta-prop_KIB1-4"/>
    <property type="match status" value="1"/>
</dbReference>
<proteinExistence type="predicted"/>
<comment type="caution">
    <text evidence="2">The sequence shown here is derived from an EMBL/GenBank/DDBJ whole genome shotgun (WGS) entry which is preliminary data.</text>
</comment>
<accession>A0AAW1W1X7</accession>
<feature type="domain" description="KIB1-4 beta-propeller" evidence="1">
    <location>
        <begin position="90"/>
        <end position="353"/>
    </location>
</feature>
<sequence>MGSIISYQKKRKYDIVTKAADHDWSNLHQDLIIGLAEQIVSMKDFFAFRGVCKSWRSAAIKENCNRGLRLQHIVPVLVLPKNISAPIRNFYSLTKGEIYRLDLPETRGKLCFSSLGWSLTVSLDDSRLHLFNPLNHALIELPQLRAKTLILRNITKFVLSSNPSWTSNYGVMLQSNCFLVFYRPGYNNDKWTRIILPGSVEIFTDTIYYKGRFYVVGYKGGVFVCDMEDPKNAQMMLIAPALPQELFGLIYFKAPYLVESATGALLLVVCSFGYKKSESTLGCRVFKVSFGNGNSWSSESEVKNLGNRTLFLSANSSSFSIEALDDSICKPNCIYFLNRCHVSTRGDIDIGIYYMEDGNIERDLEKLSDFQYKGSSLTSHLWIQPSF</sequence>
<dbReference type="AlphaFoldDB" id="A0AAW1W1X7"/>
<dbReference type="PANTHER" id="PTHR44259:SF108">
    <property type="entry name" value="F-BOX PROTEIN SKIP23-LIKE"/>
    <property type="match status" value="1"/>
</dbReference>
<organism evidence="2 3">
    <name type="scientific">Rubus argutus</name>
    <name type="common">Southern blackberry</name>
    <dbReference type="NCBI Taxonomy" id="59490"/>
    <lineage>
        <taxon>Eukaryota</taxon>
        <taxon>Viridiplantae</taxon>
        <taxon>Streptophyta</taxon>
        <taxon>Embryophyta</taxon>
        <taxon>Tracheophyta</taxon>
        <taxon>Spermatophyta</taxon>
        <taxon>Magnoliopsida</taxon>
        <taxon>eudicotyledons</taxon>
        <taxon>Gunneridae</taxon>
        <taxon>Pentapetalae</taxon>
        <taxon>rosids</taxon>
        <taxon>fabids</taxon>
        <taxon>Rosales</taxon>
        <taxon>Rosaceae</taxon>
        <taxon>Rosoideae</taxon>
        <taxon>Rosoideae incertae sedis</taxon>
        <taxon>Rubus</taxon>
    </lineage>
</organism>
<protein>
    <recommendedName>
        <fullName evidence="1">KIB1-4 beta-propeller domain-containing protein</fullName>
    </recommendedName>
</protein>
<name>A0AAW1W1X7_RUBAR</name>
<gene>
    <name evidence="2" type="ORF">M0R45_037254</name>
</gene>
<evidence type="ECO:0000259" key="1">
    <source>
        <dbReference type="Pfam" id="PF03478"/>
    </source>
</evidence>
<dbReference type="InterPro" id="IPR050942">
    <property type="entry name" value="F-box_BR-signaling"/>
</dbReference>
<dbReference type="Proteomes" id="UP001457282">
    <property type="component" value="Unassembled WGS sequence"/>
</dbReference>
<evidence type="ECO:0000313" key="2">
    <source>
        <dbReference type="EMBL" id="KAK9913437.1"/>
    </source>
</evidence>
<dbReference type="EMBL" id="JBEDUW010000007">
    <property type="protein sequence ID" value="KAK9913437.1"/>
    <property type="molecule type" value="Genomic_DNA"/>
</dbReference>
<dbReference type="InterPro" id="IPR005174">
    <property type="entry name" value="KIB1-4_b-propeller"/>
</dbReference>
<evidence type="ECO:0000313" key="3">
    <source>
        <dbReference type="Proteomes" id="UP001457282"/>
    </source>
</evidence>
<reference evidence="2 3" key="1">
    <citation type="journal article" date="2023" name="G3 (Bethesda)">
        <title>A chromosome-length genome assembly and annotation of blackberry (Rubus argutus, cv. 'Hillquist').</title>
        <authorList>
            <person name="Bruna T."/>
            <person name="Aryal R."/>
            <person name="Dudchenko O."/>
            <person name="Sargent D.J."/>
            <person name="Mead D."/>
            <person name="Buti M."/>
            <person name="Cavallini A."/>
            <person name="Hytonen T."/>
            <person name="Andres J."/>
            <person name="Pham M."/>
            <person name="Weisz D."/>
            <person name="Mascagni F."/>
            <person name="Usai G."/>
            <person name="Natali L."/>
            <person name="Bassil N."/>
            <person name="Fernandez G.E."/>
            <person name="Lomsadze A."/>
            <person name="Armour M."/>
            <person name="Olukolu B."/>
            <person name="Poorten T."/>
            <person name="Britton C."/>
            <person name="Davik J."/>
            <person name="Ashrafi H."/>
            <person name="Aiden E.L."/>
            <person name="Borodovsky M."/>
            <person name="Worthington M."/>
        </authorList>
    </citation>
    <scope>NUCLEOTIDE SEQUENCE [LARGE SCALE GENOMIC DNA]</scope>
    <source>
        <strain evidence="2">PI 553951</strain>
    </source>
</reference>